<dbReference type="SUPFAM" id="SSF54001">
    <property type="entry name" value="Cysteine proteinases"/>
    <property type="match status" value="1"/>
</dbReference>
<protein>
    <submittedName>
        <fullName evidence="2">Transglutaminase</fullName>
    </submittedName>
</protein>
<evidence type="ECO:0000313" key="3">
    <source>
        <dbReference type="Proteomes" id="UP000215377"/>
    </source>
</evidence>
<name>A0A225NHR0_9RHOB</name>
<dbReference type="InterPro" id="IPR002931">
    <property type="entry name" value="Transglutaminase-like"/>
</dbReference>
<sequence length="291" mass="32066">MLYDIRLTIRYSYQSPAAANRTVLRMQPLSGPDQRLVSGRVAIDPEPDFRQDGEDFFGNARTEVAYDGQLSEYAFRFAGRVDRNFEPGAFDLSCPLDMLARELADTHSIVPQSPHHFLGRSSRVRHSPEIAAFARDQLEPGLPVLETVARMSRALHSEIAFDPTATDVTTSAEEAFLARRGVCQDISHIMITALREVGIPAGYVSGFLRTEPPEGEARLDGADAMHAWIRAWCGSEMGWVEMDPTNDMRVGEDHITVAMGRDYADVAPVKGSLRTAGLHATSHSVDVVPVV</sequence>
<keyword evidence="3" id="KW-1185">Reference proteome</keyword>
<evidence type="ECO:0000313" key="2">
    <source>
        <dbReference type="EMBL" id="OWU72494.1"/>
    </source>
</evidence>
<reference evidence="2 3" key="1">
    <citation type="submission" date="2013-04" db="EMBL/GenBank/DDBJ databases">
        <title>Oceanicola sp. 22II1-22F33 Genome Sequencing.</title>
        <authorList>
            <person name="Lai Q."/>
            <person name="Li G."/>
            <person name="Shao Z."/>
        </authorList>
    </citation>
    <scope>NUCLEOTIDE SEQUENCE [LARGE SCALE GENOMIC DNA]</scope>
    <source>
        <strain evidence="2 3">22II1-22F33</strain>
    </source>
</reference>
<dbReference type="Proteomes" id="UP000215377">
    <property type="component" value="Unassembled WGS sequence"/>
</dbReference>
<gene>
    <name evidence="2" type="ORF">ATO3_15515</name>
</gene>
<organism evidence="2 3">
    <name type="scientific">Marinibacterium profundimaris</name>
    <dbReference type="NCBI Taxonomy" id="1679460"/>
    <lineage>
        <taxon>Bacteria</taxon>
        <taxon>Pseudomonadati</taxon>
        <taxon>Pseudomonadota</taxon>
        <taxon>Alphaproteobacteria</taxon>
        <taxon>Rhodobacterales</taxon>
        <taxon>Paracoccaceae</taxon>
        <taxon>Marinibacterium</taxon>
    </lineage>
</organism>
<comment type="caution">
    <text evidence="2">The sequence shown here is derived from an EMBL/GenBank/DDBJ whole genome shotgun (WGS) entry which is preliminary data.</text>
</comment>
<dbReference type="InterPro" id="IPR013589">
    <property type="entry name" value="Bac_transglu_N"/>
</dbReference>
<dbReference type="SMART" id="SM00460">
    <property type="entry name" value="TGc"/>
    <property type="match status" value="1"/>
</dbReference>
<dbReference type="InterPro" id="IPR038765">
    <property type="entry name" value="Papain-like_cys_pep_sf"/>
</dbReference>
<dbReference type="Pfam" id="PF08379">
    <property type="entry name" value="Bact_transglu_N"/>
    <property type="match status" value="1"/>
</dbReference>
<proteinExistence type="predicted"/>
<dbReference type="EMBL" id="AQQR01000006">
    <property type="protein sequence ID" value="OWU72494.1"/>
    <property type="molecule type" value="Genomic_DNA"/>
</dbReference>
<dbReference type="Gene3D" id="3.10.620.30">
    <property type="match status" value="1"/>
</dbReference>
<feature type="domain" description="Transglutaminase-like" evidence="1">
    <location>
        <begin position="175"/>
        <end position="246"/>
    </location>
</feature>
<dbReference type="Pfam" id="PF01841">
    <property type="entry name" value="Transglut_core"/>
    <property type="match status" value="1"/>
</dbReference>
<dbReference type="AlphaFoldDB" id="A0A225NHR0"/>
<dbReference type="RefSeq" id="WP_088650803.1">
    <property type="nucleotide sequence ID" value="NZ_AQQR01000006.1"/>
</dbReference>
<accession>A0A225NHR0</accession>
<dbReference type="PANTHER" id="PTHR33490">
    <property type="entry name" value="BLR5614 PROTEIN-RELATED"/>
    <property type="match status" value="1"/>
</dbReference>
<evidence type="ECO:0000259" key="1">
    <source>
        <dbReference type="SMART" id="SM00460"/>
    </source>
</evidence>
<dbReference type="PANTHER" id="PTHR33490:SF7">
    <property type="entry name" value="BLR2979 PROTEIN"/>
    <property type="match status" value="1"/>
</dbReference>
<dbReference type="OrthoDB" id="9804023at2"/>